<dbReference type="PANTHER" id="PTHR38434:SF1">
    <property type="entry name" value="BLL2549 PROTEIN"/>
    <property type="match status" value="1"/>
</dbReference>
<organism evidence="3 4">
    <name type="scientific">Haloferula sargassicola</name>
    <dbReference type="NCBI Taxonomy" id="490096"/>
    <lineage>
        <taxon>Bacteria</taxon>
        <taxon>Pseudomonadati</taxon>
        <taxon>Verrucomicrobiota</taxon>
        <taxon>Verrucomicrobiia</taxon>
        <taxon>Verrucomicrobiales</taxon>
        <taxon>Verrucomicrobiaceae</taxon>
        <taxon>Haloferula</taxon>
    </lineage>
</organism>
<feature type="transmembrane region" description="Helical" evidence="2">
    <location>
        <begin position="835"/>
        <end position="852"/>
    </location>
</feature>
<feature type="transmembrane region" description="Helical" evidence="2">
    <location>
        <begin position="158"/>
        <end position="177"/>
    </location>
</feature>
<accession>A0ABP9URJ1</accession>
<feature type="transmembrane region" description="Helical" evidence="2">
    <location>
        <begin position="210"/>
        <end position="231"/>
    </location>
</feature>
<keyword evidence="2" id="KW-1133">Transmembrane helix</keyword>
<sequence length="1119" mass="119636">MARIDGVDAPVWIFDDLARWQRQGERAEWWLMDDENPEIARLRAKLDELAALQAEQVAALRREIHELERKQPPMEAARPATPGEIPAAVEPPPVPQEELPVPELPEPVLPPMPGRNLELDFGRVWLVRIGVVLLVTGLVLLGNYAYRNWIRDLSAGLRLAALVASALAIGGAGWWCTLREKTRAFGEVLLAGGMAFFYWCAYAAHHVPRLRVIDSALLSTGVLLGAAAAIVGVSVKRNARVTAVMGLLLAAYSTVLQPMNWLSAGSNLLLAAAGVGLAAWKQWRGPGVAAMVGTYGAYFFWHLAGAAGGGVEAASLAFPALLWAVFASPTLARGGLPGFSEYGRGWWTGLNNAAGFGLFLLTWIELGKGELWLVPAGWGVAWLAIGGWMRGRSRGTETYLVQGLVALTAALVMKLDGYQLGLGLAIEALVMAGAFWRFRKWPELAFSVLAMVGAFGWAIELESTPLWCLASMAVVLAGAAALLRRARPEDWLKAFSRTGAALVALGAAGVGLTWWWRLPQGWQAAVAAAVALGLSPLVLSPARRERSGELLMIVLAWCGAVAVAVLSFGETEGSLWLTAGLSLVAGVLWERLGKPATEDTREPVGLMASTVAWTHGVTAMVVALAAIALQPEASVRFWMEGALAVVLPLAAWHGLRCPRLRAAGTLALVVWLGDTAYFESRHPDWLVFLVPLAAWAVWAFAGYGGKWTSPGTALHAAVSRSVGCLGWLFAWQGLLNHGWIDAIALSTLGGWWVFRRLRQVRRPIELWVWAVICLGGLTIEMGGEAGPRIPPGWGVAAALVVAVFLKRKRAVGLDWLAVGVSTVWASDWLADRHGWTAVTLLWTALGFGWVTAGLWRGNAAVRVGGFALLLISLAKLFIHDVWEFGTFTRVVAFLALGVALVVLGFFYNRFADLLKKLVQDEGGGERWSLSERSVLRLGHRLHFRNRAGDGSRRDGLPDRGEIGCGVRLHAGQRADELDRDQGDAEIDRGGDDGDRGGGGEGIAGVGGVDGIAGEKGEDPECPPGGKKVIGRRAGGGGGEDVLHGLVGLPERGDGDEIPADGPAGGVAHHRRVVRGADRGLAADHGEKMGILGRADDPDPKDEVGGHDRESHEGEQVEIG</sequence>
<feature type="compositionally biased region" description="Basic and acidic residues" evidence="1">
    <location>
        <begin position="1074"/>
        <end position="1119"/>
    </location>
</feature>
<feature type="transmembrane region" description="Helical" evidence="2">
    <location>
        <begin position="441"/>
        <end position="458"/>
    </location>
</feature>
<feature type="transmembrane region" description="Helical" evidence="2">
    <location>
        <begin position="766"/>
        <end position="783"/>
    </location>
</feature>
<feature type="transmembrane region" description="Helical" evidence="2">
    <location>
        <begin position="859"/>
        <end position="878"/>
    </location>
</feature>
<feature type="transmembrane region" description="Helical" evidence="2">
    <location>
        <begin position="575"/>
        <end position="592"/>
    </location>
</feature>
<keyword evidence="2" id="KW-0472">Membrane</keyword>
<gene>
    <name evidence="3" type="ORF">Hsar01_03396</name>
</gene>
<comment type="caution">
    <text evidence="3">The sequence shown here is derived from an EMBL/GenBank/DDBJ whole genome shotgun (WGS) entry which is preliminary data.</text>
</comment>
<feature type="region of interest" description="Disordered" evidence="1">
    <location>
        <begin position="973"/>
        <end position="1119"/>
    </location>
</feature>
<keyword evidence="4" id="KW-1185">Reference proteome</keyword>
<feature type="transmembrane region" description="Helical" evidence="2">
    <location>
        <begin position="344"/>
        <end position="364"/>
    </location>
</feature>
<evidence type="ECO:0008006" key="5">
    <source>
        <dbReference type="Google" id="ProtNLM"/>
    </source>
</evidence>
<feature type="transmembrane region" description="Helical" evidence="2">
    <location>
        <begin position="635"/>
        <end position="655"/>
    </location>
</feature>
<feature type="transmembrane region" description="Helical" evidence="2">
    <location>
        <begin position="238"/>
        <end position="255"/>
    </location>
</feature>
<evidence type="ECO:0000313" key="3">
    <source>
        <dbReference type="EMBL" id="GAA5484155.1"/>
    </source>
</evidence>
<name>A0ABP9URJ1_9BACT</name>
<evidence type="ECO:0000313" key="4">
    <source>
        <dbReference type="Proteomes" id="UP001476282"/>
    </source>
</evidence>
<dbReference type="EMBL" id="BAABRI010000021">
    <property type="protein sequence ID" value="GAA5484155.1"/>
    <property type="molecule type" value="Genomic_DNA"/>
</dbReference>
<dbReference type="Proteomes" id="UP001476282">
    <property type="component" value="Unassembled WGS sequence"/>
</dbReference>
<feature type="transmembrane region" description="Helical" evidence="2">
    <location>
        <begin position="418"/>
        <end position="436"/>
    </location>
</feature>
<feature type="transmembrane region" description="Helical" evidence="2">
    <location>
        <begin position="287"/>
        <end position="307"/>
    </location>
</feature>
<dbReference type="InterPro" id="IPR019286">
    <property type="entry name" value="DUF2339_TM"/>
</dbReference>
<feature type="transmembrane region" description="Helical" evidence="2">
    <location>
        <begin position="551"/>
        <end position="569"/>
    </location>
</feature>
<reference evidence="3 4" key="1">
    <citation type="submission" date="2024-02" db="EMBL/GenBank/DDBJ databases">
        <title>Haloferula sargassicola NBRC 104335.</title>
        <authorList>
            <person name="Ichikawa N."/>
            <person name="Katano-Makiyama Y."/>
            <person name="Hidaka K."/>
        </authorList>
    </citation>
    <scope>NUCLEOTIDE SEQUENCE [LARGE SCALE GENOMIC DNA]</scope>
    <source>
        <strain evidence="3 4">NBRC 104335</strain>
    </source>
</reference>
<keyword evidence="2" id="KW-0812">Transmembrane</keyword>
<feature type="compositionally biased region" description="Gly residues" evidence="1">
    <location>
        <begin position="998"/>
        <end position="1010"/>
    </location>
</feature>
<evidence type="ECO:0000256" key="1">
    <source>
        <dbReference type="SAM" id="MobiDB-lite"/>
    </source>
</evidence>
<proteinExistence type="predicted"/>
<dbReference type="PANTHER" id="PTHR38434">
    <property type="entry name" value="BLL2549 PROTEIN"/>
    <property type="match status" value="1"/>
</dbReference>
<feature type="transmembrane region" description="Helical" evidence="2">
    <location>
        <begin position="464"/>
        <end position="483"/>
    </location>
</feature>
<feature type="transmembrane region" description="Helical" evidence="2">
    <location>
        <begin position="495"/>
        <end position="516"/>
    </location>
</feature>
<protein>
    <recommendedName>
        <fullName evidence="5">DUF2339 domain-containing protein</fullName>
    </recommendedName>
</protein>
<feature type="transmembrane region" description="Helical" evidence="2">
    <location>
        <begin position="370"/>
        <end position="389"/>
    </location>
</feature>
<evidence type="ECO:0000256" key="2">
    <source>
        <dbReference type="SAM" id="Phobius"/>
    </source>
</evidence>
<feature type="transmembrane region" description="Helical" evidence="2">
    <location>
        <begin position="685"/>
        <end position="705"/>
    </location>
</feature>
<feature type="transmembrane region" description="Helical" evidence="2">
    <location>
        <begin position="313"/>
        <end position="332"/>
    </location>
</feature>
<feature type="transmembrane region" description="Helical" evidence="2">
    <location>
        <begin position="789"/>
        <end position="805"/>
    </location>
</feature>
<dbReference type="Pfam" id="PF10101">
    <property type="entry name" value="DUF2339"/>
    <property type="match status" value="1"/>
</dbReference>
<feature type="transmembrane region" description="Helical" evidence="2">
    <location>
        <begin position="522"/>
        <end position="539"/>
    </location>
</feature>
<feature type="transmembrane region" description="Helical" evidence="2">
    <location>
        <begin position="184"/>
        <end position="204"/>
    </location>
</feature>
<feature type="transmembrane region" description="Helical" evidence="2">
    <location>
        <begin position="604"/>
        <end position="629"/>
    </location>
</feature>
<feature type="transmembrane region" description="Helical" evidence="2">
    <location>
        <begin position="125"/>
        <end position="146"/>
    </location>
</feature>
<feature type="region of interest" description="Disordered" evidence="1">
    <location>
        <begin position="70"/>
        <end position="98"/>
    </location>
</feature>
<feature type="transmembrane region" description="Helical" evidence="2">
    <location>
        <begin position="890"/>
        <end position="907"/>
    </location>
</feature>
<feature type="compositionally biased region" description="Basic and acidic residues" evidence="1">
    <location>
        <begin position="973"/>
        <end position="997"/>
    </location>
</feature>
<feature type="transmembrane region" description="Helical" evidence="2">
    <location>
        <begin position="737"/>
        <end position="754"/>
    </location>
</feature>